<dbReference type="CDD" id="cd18809">
    <property type="entry name" value="SF1_C_RecD"/>
    <property type="match status" value="1"/>
</dbReference>
<dbReference type="PANTHER" id="PTHR43788">
    <property type="entry name" value="DNA2/NAM7 HELICASE FAMILY MEMBER"/>
    <property type="match status" value="1"/>
</dbReference>
<dbReference type="InterPro" id="IPR027417">
    <property type="entry name" value="P-loop_NTPase"/>
</dbReference>
<gene>
    <name evidence="3" type="ORF">HHL27_18655</name>
</gene>
<feature type="region of interest" description="Disordered" evidence="1">
    <location>
        <begin position="953"/>
        <end position="992"/>
    </location>
</feature>
<feature type="domain" description="AAA+ ATPase" evidence="2">
    <location>
        <begin position="480"/>
        <end position="608"/>
    </location>
</feature>
<dbReference type="SUPFAM" id="SSF55464">
    <property type="entry name" value="Origin of replication-binding domain, RBD-like"/>
    <property type="match status" value="1"/>
</dbReference>
<organism evidence="3 4">
    <name type="scientific">Novosphingobium olei</name>
    <dbReference type="NCBI Taxonomy" id="2728851"/>
    <lineage>
        <taxon>Bacteria</taxon>
        <taxon>Pseudomonadati</taxon>
        <taxon>Pseudomonadota</taxon>
        <taxon>Alphaproteobacteria</taxon>
        <taxon>Sphingomonadales</taxon>
        <taxon>Sphingomonadaceae</taxon>
        <taxon>Novosphingobium</taxon>
    </lineage>
</organism>
<name>A0A7Y0BSC1_9SPHN</name>
<dbReference type="InterPro" id="IPR050534">
    <property type="entry name" value="Coronavir_polyprotein_1ab"/>
</dbReference>
<dbReference type="EMBL" id="JABBGM010000012">
    <property type="protein sequence ID" value="NML95697.1"/>
    <property type="molecule type" value="Genomic_DNA"/>
</dbReference>
<keyword evidence="4" id="KW-1185">Reference proteome</keyword>
<sequence>MLSVVPVRSAGGAASYFAKDDYYTGEHASEMSEWGGEGAAALGLDGEVGKATFETLLNGALPDGTVVNAHEHRRAGIDLTFSMPKSASVLAYVAGDERLLAAHRLAVRQTMAWAEKKFAEARSYDHNRSGEAVRTGNLVYALFQHDTSRKLDPQAHIHVVVAAITRTAAGQWRALWNGELWKNNAAIGSAYHAALRTEIEKLGYETRITGKHGQFEIEGVPKVVIDAFSQRRADILAKAAQLGRGADETRTLREITRRTRDDKINLEDREALRGVWRDRAAELGFAGATLVAAARERSTATTSREGLIGTLRQAGDILRSVRHTVGTYLLPDDPLATNGLARLKLSPLAFRTELAVASALRIIGQREAAFAIGELASTALNLGIKGVTIERVEARIGQLLGSGALISGVSDRADGAVTHVTTPGHLAAERKLLGGIDAGRGRGTVLVPANGAVGRLQAIAGDRPLSAEQLAAGVVALSSPDRFVVIQGVAGAGKTTLIRSIAAVAGEEGRSVLGLAMANKMVDMLRDEGGIAAETVAAFVHAHRNAVGQDAMRGIEASREALAAKILVLDEASLVSTEAMNDLVLIANRMGAERVLMIGDRKQLQPIDAGKAFSLVQSHGPAFAYLEESLRQRTDAMKAVAGLARAGAFREAFEVLGDRVTSAGVEYRAVAARRWLSLSPEDRERTALYASGRDTRSELNALVQAGLRAEGVLTGEGLELTTLHKVNATREELRMVQTYRKGQVVEVFRRDRPAGLDAGRYEVLSANGKGMVTLRDGAGERVRFLPAEIGADDSRDALALYETEKVRIHEGDRIRWSGNDKDRALFNSAQARVLGIDAEGVRIENARGDIVTLRRDDPMLAQLGLAYAINMHQAQGMTSDKGIGIMHSSERLLSNQRLTYVMATRVRDNLEIVINDRDALLRTIEGNRGDKASALEAVGEKVVDLPSMTVRSAERGKEMRAGGVAPASLRAEPEKHRGMQAPVPEKRLDLGL</sequence>
<dbReference type="NCBIfam" id="NF041492">
    <property type="entry name" value="MobF"/>
    <property type="match status" value="1"/>
</dbReference>
<evidence type="ECO:0000313" key="4">
    <source>
        <dbReference type="Proteomes" id="UP000583556"/>
    </source>
</evidence>
<dbReference type="Proteomes" id="UP000583556">
    <property type="component" value="Unassembled WGS sequence"/>
</dbReference>
<dbReference type="Pfam" id="PF08751">
    <property type="entry name" value="TrwC"/>
    <property type="match status" value="1"/>
</dbReference>
<dbReference type="Gene3D" id="3.40.50.300">
    <property type="entry name" value="P-loop containing nucleotide triphosphate hydrolases"/>
    <property type="match status" value="2"/>
</dbReference>
<dbReference type="InterPro" id="IPR003593">
    <property type="entry name" value="AAA+_ATPase"/>
</dbReference>
<dbReference type="AlphaFoldDB" id="A0A7Y0BSC1"/>
<dbReference type="SMART" id="SM00382">
    <property type="entry name" value="AAA"/>
    <property type="match status" value="1"/>
</dbReference>
<dbReference type="InterPro" id="IPR014059">
    <property type="entry name" value="TraI/TrwC_relax"/>
</dbReference>
<dbReference type="InterPro" id="IPR014862">
    <property type="entry name" value="TrwC"/>
</dbReference>
<dbReference type="SUPFAM" id="SSF52540">
    <property type="entry name" value="P-loop containing nucleoside triphosphate hydrolases"/>
    <property type="match status" value="2"/>
</dbReference>
<evidence type="ECO:0000313" key="3">
    <source>
        <dbReference type="EMBL" id="NML95697.1"/>
    </source>
</evidence>
<dbReference type="Pfam" id="PF13604">
    <property type="entry name" value="AAA_30"/>
    <property type="match status" value="1"/>
</dbReference>
<reference evidence="3 4" key="1">
    <citation type="submission" date="2020-04" db="EMBL/GenBank/DDBJ databases">
        <title>Novosphingobium sp. TW-4 isolated from soil.</title>
        <authorList>
            <person name="Dahal R.H."/>
            <person name="Chaudhary D.K."/>
        </authorList>
    </citation>
    <scope>NUCLEOTIDE SEQUENCE [LARGE SCALE GENOMIC DNA]</scope>
    <source>
        <strain evidence="3 4">TW-4</strain>
    </source>
</reference>
<protein>
    <submittedName>
        <fullName evidence="3">Conjugative relaxase</fullName>
    </submittedName>
</protein>
<accession>A0A7Y0BSC1</accession>
<dbReference type="NCBIfam" id="TIGR02686">
    <property type="entry name" value="relax_trwC"/>
    <property type="match status" value="1"/>
</dbReference>
<evidence type="ECO:0000256" key="1">
    <source>
        <dbReference type="SAM" id="MobiDB-lite"/>
    </source>
</evidence>
<evidence type="ECO:0000259" key="2">
    <source>
        <dbReference type="SMART" id="SM00382"/>
    </source>
</evidence>
<proteinExistence type="predicted"/>
<comment type="caution">
    <text evidence="3">The sequence shown here is derived from an EMBL/GenBank/DDBJ whole genome shotgun (WGS) entry which is preliminary data.</text>
</comment>